<dbReference type="Proteomes" id="UP000253551">
    <property type="component" value="Unassembled WGS sequence"/>
</dbReference>
<keyword evidence="5" id="KW-1185">Reference proteome</keyword>
<dbReference type="Pfam" id="PF24563">
    <property type="entry name" value="KH_Mug60-KHD4"/>
    <property type="match status" value="1"/>
</dbReference>
<feature type="region of interest" description="Disordered" evidence="2">
    <location>
        <begin position="630"/>
        <end position="657"/>
    </location>
</feature>
<protein>
    <recommendedName>
        <fullName evidence="3">K Homology domain-containing protein</fullName>
    </recommendedName>
</protein>
<keyword evidence="1" id="KW-0694">RNA-binding</keyword>
<dbReference type="InterPro" id="IPR004088">
    <property type="entry name" value="KH_dom_type_1"/>
</dbReference>
<gene>
    <name evidence="4" type="ORF">CU098_010886</name>
</gene>
<dbReference type="STRING" id="4846.A0A367KKQ7"/>
<dbReference type="Gene3D" id="3.30.1370.10">
    <property type="entry name" value="K Homology domain, type 1"/>
    <property type="match status" value="1"/>
</dbReference>
<dbReference type="InterPro" id="IPR036612">
    <property type="entry name" value="KH_dom_type_1_sf"/>
</dbReference>
<feature type="region of interest" description="Disordered" evidence="2">
    <location>
        <begin position="502"/>
        <end position="570"/>
    </location>
</feature>
<dbReference type="PROSITE" id="PS50084">
    <property type="entry name" value="KH_TYPE_1"/>
    <property type="match status" value="1"/>
</dbReference>
<dbReference type="OrthoDB" id="271862at2759"/>
<evidence type="ECO:0000256" key="1">
    <source>
        <dbReference type="PROSITE-ProRule" id="PRU00117"/>
    </source>
</evidence>
<feature type="compositionally biased region" description="Polar residues" evidence="2">
    <location>
        <begin position="746"/>
        <end position="764"/>
    </location>
</feature>
<reference evidence="4 5" key="1">
    <citation type="journal article" date="2018" name="G3 (Bethesda)">
        <title>Phylogenetic and Phylogenomic Definition of Rhizopus Species.</title>
        <authorList>
            <person name="Gryganskyi A.P."/>
            <person name="Golan J."/>
            <person name="Dolatabadi S."/>
            <person name="Mondo S."/>
            <person name="Robb S."/>
            <person name="Idnurm A."/>
            <person name="Muszewska A."/>
            <person name="Steczkiewicz K."/>
            <person name="Masonjones S."/>
            <person name="Liao H.L."/>
            <person name="Gajdeczka M.T."/>
            <person name="Anike F."/>
            <person name="Vuek A."/>
            <person name="Anishchenko I.M."/>
            <person name="Voigt K."/>
            <person name="de Hoog G.S."/>
            <person name="Smith M.E."/>
            <person name="Heitman J."/>
            <person name="Vilgalys R."/>
            <person name="Stajich J.E."/>
        </authorList>
    </citation>
    <scope>NUCLEOTIDE SEQUENCE [LARGE SCALE GENOMIC DNA]</scope>
    <source>
        <strain evidence="4 5">LSU 92-RS-03</strain>
    </source>
</reference>
<dbReference type="EMBL" id="PJQM01001286">
    <property type="protein sequence ID" value="RCI02721.1"/>
    <property type="molecule type" value="Genomic_DNA"/>
</dbReference>
<dbReference type="InterPro" id="IPR004087">
    <property type="entry name" value="KH_dom"/>
</dbReference>
<feature type="compositionally biased region" description="Polar residues" evidence="2">
    <location>
        <begin position="783"/>
        <end position="792"/>
    </location>
</feature>
<sequence>MHDNGAYIEFPTLGSGDNRVTVYAENRVNAERTLRALNFQACNIYEACFFFNNDDGAIYDPTGSHAFFESTTNLSSLVSQLSQVSGSEVFYKTDPGCIEVLGAERAIRNVYQRLQEMQFLQVFHQYTVFRVESSNEQRDFISGKKNGKINKIMKTSGAKIRFVSFINDYNFIIEVESTSFTKALDGLTLLQEELPAEISFYVPESYHKRIIGVGGKNIQRIMKKYGVYVKFSNTEEFASLGGYYNNEDNVVARTPMKNQINLDNLRHAVMELIHPKDRDYMVESIQIPFHLHRLLIHDYQDTFITEELIKKTNTHVLWPDAELASNTVELLGPEAHMSMAFKMMESIVPEAYDLYVPTSTAFHEAVQSDLFQKKVVSVLDQDYQVSVETSAPTSDRGGFIRLNMTRDKISLVLQDALRVVIDYLNSQKVPLFENTTAEKLFHAVEKKQQLIVKKGNLSASSSSSLLDSTLLKHPPAASSMLNSVSMMRSSTDTVYIAPFSQKQTNTSPSSLTPAQPAQFFNFTNDTPLDNSGWMSSLAPSVQPQPIPSTSLQSNGSGNSAGGDNNNNTNSHLRAIFDAPMELTEQERAVLSNYRYQRMNMPPPPPSNFGFPQAVPSAPTSDIWSAPTAQISGNRRSASTAFSPNTMTSPPRTTYAQSVTNENPNLRRYNEASTGGGNKNVFYPSMHMASNEFNPYNDSPTLKSSQSMPEPMLEAHFSSNRPNFQTSPSFHGSQAQAFGQLHLGNYRPTSSGNFVPQNTPPQHEQQQFFTNTNELNVVQKVFENLSTQSSGSSGYDPRRQNNHDQEKGSRPPPGIDI</sequence>
<feature type="compositionally biased region" description="Basic and acidic residues" evidence="2">
    <location>
        <begin position="795"/>
        <end position="808"/>
    </location>
</feature>
<dbReference type="CDD" id="cd22453">
    <property type="entry name" value="KH-I_MUG60_like"/>
    <property type="match status" value="1"/>
</dbReference>
<feature type="region of interest" description="Disordered" evidence="2">
    <location>
        <begin position="782"/>
        <end position="816"/>
    </location>
</feature>
<evidence type="ECO:0000313" key="5">
    <source>
        <dbReference type="Proteomes" id="UP000253551"/>
    </source>
</evidence>
<evidence type="ECO:0000259" key="3">
    <source>
        <dbReference type="SMART" id="SM00322"/>
    </source>
</evidence>
<dbReference type="SMART" id="SM00322">
    <property type="entry name" value="KH"/>
    <property type="match status" value="1"/>
</dbReference>
<feature type="domain" description="K Homology" evidence="3">
    <location>
        <begin position="194"/>
        <end position="274"/>
    </location>
</feature>
<proteinExistence type="predicted"/>
<feature type="compositionally biased region" description="Low complexity" evidence="2">
    <location>
        <begin position="553"/>
        <end position="570"/>
    </location>
</feature>
<comment type="caution">
    <text evidence="4">The sequence shown here is derived from an EMBL/GenBank/DDBJ whole genome shotgun (WGS) entry which is preliminary data.</text>
</comment>
<dbReference type="SUPFAM" id="SSF54791">
    <property type="entry name" value="Eukaryotic type KH-domain (KH-domain type I)"/>
    <property type="match status" value="1"/>
</dbReference>
<dbReference type="InterPro" id="IPR056553">
    <property type="entry name" value="KH_Mug60-KHD4"/>
</dbReference>
<name>A0A367KKQ7_RHIST</name>
<accession>A0A367KKQ7</accession>
<feature type="region of interest" description="Disordered" evidence="2">
    <location>
        <begin position="742"/>
        <end position="764"/>
    </location>
</feature>
<dbReference type="GO" id="GO:0003723">
    <property type="term" value="F:RNA binding"/>
    <property type="evidence" value="ECO:0007669"/>
    <property type="project" value="UniProtKB-UniRule"/>
</dbReference>
<evidence type="ECO:0000256" key="2">
    <source>
        <dbReference type="SAM" id="MobiDB-lite"/>
    </source>
</evidence>
<evidence type="ECO:0000313" key="4">
    <source>
        <dbReference type="EMBL" id="RCI02721.1"/>
    </source>
</evidence>
<feature type="compositionally biased region" description="Polar residues" evidence="2">
    <location>
        <begin position="502"/>
        <end position="552"/>
    </location>
</feature>
<organism evidence="4 5">
    <name type="scientific">Rhizopus stolonifer</name>
    <name type="common">Rhizopus nigricans</name>
    <dbReference type="NCBI Taxonomy" id="4846"/>
    <lineage>
        <taxon>Eukaryota</taxon>
        <taxon>Fungi</taxon>
        <taxon>Fungi incertae sedis</taxon>
        <taxon>Mucoromycota</taxon>
        <taxon>Mucoromycotina</taxon>
        <taxon>Mucoromycetes</taxon>
        <taxon>Mucorales</taxon>
        <taxon>Mucorineae</taxon>
        <taxon>Rhizopodaceae</taxon>
        <taxon>Rhizopus</taxon>
    </lineage>
</organism>
<dbReference type="AlphaFoldDB" id="A0A367KKQ7"/>
<dbReference type="Pfam" id="PF00013">
    <property type="entry name" value="KH_1"/>
    <property type="match status" value="1"/>
</dbReference>